<evidence type="ECO:0000256" key="3">
    <source>
        <dbReference type="ARBA" id="ARBA00022833"/>
    </source>
</evidence>
<dbReference type="OMA" id="QICRIRA"/>
<evidence type="ECO:0000256" key="2">
    <source>
        <dbReference type="ARBA" id="ARBA00022771"/>
    </source>
</evidence>
<dbReference type="SMART" id="SM00692">
    <property type="entry name" value="DM3"/>
    <property type="match status" value="1"/>
</dbReference>
<dbReference type="Gene3D" id="6.20.210.20">
    <property type="entry name" value="THAP domain"/>
    <property type="match status" value="1"/>
</dbReference>
<dbReference type="SMART" id="SM00980">
    <property type="entry name" value="THAP"/>
    <property type="match status" value="1"/>
</dbReference>
<dbReference type="GO" id="GO:0008270">
    <property type="term" value="F:zinc ion binding"/>
    <property type="evidence" value="ECO:0007669"/>
    <property type="project" value="UniProtKB-KW"/>
</dbReference>
<sequence>MPAHCAAIGCTQRRTAESRKQGITFHKFPRGDEMRRLWEKAMRRRDFTASDESVLCSQHFRSRDFDKTGQICRIRAGVIPSLFNFPDRPQQIPMTTAIKCTHPPHITVFYCSTGGHRGHTRSSTTNHEEKRTSTIRTTKTSIKAKESLPLPIPQKVTKKKPRFNITLDHNYSLPNSPAALKAKFNAAAARLWSLEKQKRNALVRERRARTTLMAVLHKSLCEPCV</sequence>
<evidence type="ECO:0000256" key="1">
    <source>
        <dbReference type="ARBA" id="ARBA00022723"/>
    </source>
</evidence>
<dbReference type="Proteomes" id="UP000264820">
    <property type="component" value="Unplaced"/>
</dbReference>
<dbReference type="SUPFAM" id="SSF57716">
    <property type="entry name" value="Glucocorticoid receptor-like (DNA-binding domain)"/>
    <property type="match status" value="1"/>
</dbReference>
<keyword evidence="1" id="KW-0479">Metal-binding</keyword>
<name>A0A3Q3DZF7_HIPCM</name>
<dbReference type="Pfam" id="PF05485">
    <property type="entry name" value="THAP"/>
    <property type="match status" value="1"/>
</dbReference>
<protein>
    <submittedName>
        <fullName evidence="7">THAP domain-containing protein 6-like</fullName>
    </submittedName>
</protein>
<dbReference type="InterPro" id="IPR006612">
    <property type="entry name" value="THAP_Znf"/>
</dbReference>
<feature type="domain" description="THAP-type" evidence="6">
    <location>
        <begin position="1"/>
        <end position="83"/>
    </location>
</feature>
<dbReference type="GO" id="GO:0003677">
    <property type="term" value="F:DNA binding"/>
    <property type="evidence" value="ECO:0007669"/>
    <property type="project" value="UniProtKB-UniRule"/>
</dbReference>
<dbReference type="Ensembl" id="ENSHCOT00000017585.1">
    <property type="protein sequence ID" value="ENSHCOP00000024421.1"/>
    <property type="gene ID" value="ENSHCOG00000013737.1"/>
</dbReference>
<dbReference type="AlphaFoldDB" id="A0A3Q3DZF7"/>
<dbReference type="PANTHER" id="PTHR47696">
    <property type="entry name" value="THAP DOMAIN-CONTAINING PROTEIN 2"/>
    <property type="match status" value="1"/>
</dbReference>
<dbReference type="STRING" id="109280.ENSHCOP00000024421"/>
<organism evidence="7 8">
    <name type="scientific">Hippocampus comes</name>
    <name type="common">Tiger tail seahorse</name>
    <dbReference type="NCBI Taxonomy" id="109280"/>
    <lineage>
        <taxon>Eukaryota</taxon>
        <taxon>Metazoa</taxon>
        <taxon>Chordata</taxon>
        <taxon>Craniata</taxon>
        <taxon>Vertebrata</taxon>
        <taxon>Euteleostomi</taxon>
        <taxon>Actinopterygii</taxon>
        <taxon>Neopterygii</taxon>
        <taxon>Teleostei</taxon>
        <taxon>Neoteleostei</taxon>
        <taxon>Acanthomorphata</taxon>
        <taxon>Syngnathiaria</taxon>
        <taxon>Syngnathiformes</taxon>
        <taxon>Syngnathoidei</taxon>
        <taxon>Syngnathidae</taxon>
        <taxon>Hippocampus</taxon>
    </lineage>
</organism>
<reference evidence="7" key="1">
    <citation type="submission" date="2025-08" db="UniProtKB">
        <authorList>
            <consortium name="Ensembl"/>
        </authorList>
    </citation>
    <scope>IDENTIFICATION</scope>
</reference>
<reference evidence="7" key="2">
    <citation type="submission" date="2025-09" db="UniProtKB">
        <authorList>
            <consortium name="Ensembl"/>
        </authorList>
    </citation>
    <scope>IDENTIFICATION</scope>
</reference>
<evidence type="ECO:0000259" key="6">
    <source>
        <dbReference type="PROSITE" id="PS50950"/>
    </source>
</evidence>
<keyword evidence="8" id="KW-1185">Reference proteome</keyword>
<proteinExistence type="predicted"/>
<dbReference type="PROSITE" id="PS50950">
    <property type="entry name" value="ZF_THAP"/>
    <property type="match status" value="1"/>
</dbReference>
<evidence type="ECO:0000313" key="8">
    <source>
        <dbReference type="Proteomes" id="UP000264820"/>
    </source>
</evidence>
<evidence type="ECO:0000313" key="7">
    <source>
        <dbReference type="Ensembl" id="ENSHCOP00000024421.1"/>
    </source>
</evidence>
<keyword evidence="3" id="KW-0862">Zinc</keyword>
<evidence type="ECO:0000256" key="4">
    <source>
        <dbReference type="ARBA" id="ARBA00023125"/>
    </source>
</evidence>
<evidence type="ECO:0000256" key="5">
    <source>
        <dbReference type="PROSITE-ProRule" id="PRU00309"/>
    </source>
</evidence>
<accession>A0A3Q3DZF7</accession>
<dbReference type="InterPro" id="IPR026521">
    <property type="entry name" value="THAP2"/>
</dbReference>
<keyword evidence="4 5" id="KW-0238">DNA-binding</keyword>
<dbReference type="InterPro" id="IPR038441">
    <property type="entry name" value="THAP_Znf_sf"/>
</dbReference>
<dbReference type="GeneTree" id="ENSGT00940000165627"/>
<keyword evidence="2 5" id="KW-0863">Zinc-finger</keyword>
<dbReference type="PANTHER" id="PTHR47696:SF2">
    <property type="entry name" value="PROVISIONAL ORTHOLOG OF THAP DOMAIN CONTAINING 1"/>
    <property type="match status" value="1"/>
</dbReference>